<keyword evidence="6" id="KW-0408">Iron</keyword>
<feature type="transmembrane region" description="Helical" evidence="8">
    <location>
        <begin position="6"/>
        <end position="25"/>
    </location>
</feature>
<evidence type="ECO:0000256" key="1">
    <source>
        <dbReference type="ARBA" id="ARBA00001971"/>
    </source>
</evidence>
<evidence type="ECO:0000256" key="2">
    <source>
        <dbReference type="ARBA" id="ARBA00010617"/>
    </source>
</evidence>
<sequence>MELFFFSHESLIFILFIIFLYLFYFHYSTTSKTHNGFKIYPLLGTSPEFMLNRHRFLDWTTQILCNCPTNTAVFVRPGKIHGIITANPDNITSNTFSKQNSKTIQKRKTASYEFNTKSLRNFIVENVTVETQTRLIPILTKATENNQILDLQNILEQFAFDNVCKLAFNVDPGCLGGDGTTGSVSASAAAAFMHAFKDAAMISSGRFICLFPLLWKMKRILNVRTEIETINLNRS</sequence>
<keyword evidence="5" id="KW-0560">Oxidoreductase</keyword>
<dbReference type="GO" id="GO:0004497">
    <property type="term" value="F:monooxygenase activity"/>
    <property type="evidence" value="ECO:0007669"/>
    <property type="project" value="UniProtKB-KW"/>
</dbReference>
<evidence type="ECO:0000313" key="9">
    <source>
        <dbReference type="EMBL" id="PNX91686.1"/>
    </source>
</evidence>
<dbReference type="Proteomes" id="UP000236291">
    <property type="component" value="Unassembled WGS sequence"/>
</dbReference>
<dbReference type="PANTHER" id="PTHR24296">
    <property type="entry name" value="CYTOCHROME P450"/>
    <property type="match status" value="1"/>
</dbReference>
<reference evidence="9 10" key="2">
    <citation type="journal article" date="2017" name="Front. Plant Sci.">
        <title>Gene Classification and Mining of Molecular Markers Useful in Red Clover (Trifolium pratense) Breeding.</title>
        <authorList>
            <person name="Istvanek J."/>
            <person name="Dluhosova J."/>
            <person name="Dluhos P."/>
            <person name="Patkova L."/>
            <person name="Nedelnik J."/>
            <person name="Repkova J."/>
        </authorList>
    </citation>
    <scope>NUCLEOTIDE SEQUENCE [LARGE SCALE GENOMIC DNA]</scope>
    <source>
        <strain evidence="10">cv. Tatra</strain>
        <tissue evidence="9">Young leaves</tissue>
    </source>
</reference>
<evidence type="ECO:0000313" key="10">
    <source>
        <dbReference type="Proteomes" id="UP000236291"/>
    </source>
</evidence>
<dbReference type="EMBL" id="ASHM01067085">
    <property type="protein sequence ID" value="PNX91686.1"/>
    <property type="molecule type" value="Genomic_DNA"/>
</dbReference>
<keyword evidence="4" id="KW-0479">Metal-binding</keyword>
<dbReference type="InterPro" id="IPR036396">
    <property type="entry name" value="Cyt_P450_sf"/>
</dbReference>
<evidence type="ECO:0000256" key="8">
    <source>
        <dbReference type="SAM" id="Phobius"/>
    </source>
</evidence>
<evidence type="ECO:0000256" key="5">
    <source>
        <dbReference type="ARBA" id="ARBA00023002"/>
    </source>
</evidence>
<organism evidence="9 10">
    <name type="scientific">Trifolium pratense</name>
    <name type="common">Red clover</name>
    <dbReference type="NCBI Taxonomy" id="57577"/>
    <lineage>
        <taxon>Eukaryota</taxon>
        <taxon>Viridiplantae</taxon>
        <taxon>Streptophyta</taxon>
        <taxon>Embryophyta</taxon>
        <taxon>Tracheophyta</taxon>
        <taxon>Spermatophyta</taxon>
        <taxon>Magnoliopsida</taxon>
        <taxon>eudicotyledons</taxon>
        <taxon>Gunneridae</taxon>
        <taxon>Pentapetalae</taxon>
        <taxon>rosids</taxon>
        <taxon>fabids</taxon>
        <taxon>Fabales</taxon>
        <taxon>Fabaceae</taxon>
        <taxon>Papilionoideae</taxon>
        <taxon>50 kb inversion clade</taxon>
        <taxon>NPAAA clade</taxon>
        <taxon>Hologalegina</taxon>
        <taxon>IRL clade</taxon>
        <taxon>Trifolieae</taxon>
        <taxon>Trifolium</taxon>
    </lineage>
</organism>
<dbReference type="AlphaFoldDB" id="A0A2K3MLM3"/>
<evidence type="ECO:0000256" key="7">
    <source>
        <dbReference type="ARBA" id="ARBA00023033"/>
    </source>
</evidence>
<evidence type="ECO:0000256" key="6">
    <source>
        <dbReference type="ARBA" id="ARBA00023004"/>
    </source>
</evidence>
<keyword evidence="8" id="KW-0472">Membrane</keyword>
<evidence type="ECO:0000256" key="4">
    <source>
        <dbReference type="ARBA" id="ARBA00022723"/>
    </source>
</evidence>
<gene>
    <name evidence="9" type="ORF">L195_g047819</name>
</gene>
<name>A0A2K3MLM3_TRIPR</name>
<dbReference type="SUPFAM" id="SSF48264">
    <property type="entry name" value="Cytochrome P450"/>
    <property type="match status" value="1"/>
</dbReference>
<accession>A0A2K3MLM3</accession>
<dbReference type="ExpressionAtlas" id="A0A2K3MLM3">
    <property type="expression patterns" value="baseline"/>
</dbReference>
<comment type="similarity">
    <text evidence="2">Belongs to the cytochrome P450 family.</text>
</comment>
<keyword evidence="3" id="KW-0349">Heme</keyword>
<dbReference type="GO" id="GO:0005506">
    <property type="term" value="F:iron ion binding"/>
    <property type="evidence" value="ECO:0007669"/>
    <property type="project" value="InterPro"/>
</dbReference>
<evidence type="ECO:0000256" key="3">
    <source>
        <dbReference type="ARBA" id="ARBA00022617"/>
    </source>
</evidence>
<protein>
    <submittedName>
        <fullName evidence="9">Cytochrome p450 94a1-like protein</fullName>
    </submittedName>
</protein>
<dbReference type="GO" id="GO:0020037">
    <property type="term" value="F:heme binding"/>
    <property type="evidence" value="ECO:0007669"/>
    <property type="project" value="InterPro"/>
</dbReference>
<keyword evidence="8" id="KW-0812">Transmembrane</keyword>
<keyword evidence="8" id="KW-1133">Transmembrane helix</keyword>
<dbReference type="STRING" id="57577.A0A2K3MLM3"/>
<keyword evidence="7" id="KW-0503">Monooxygenase</keyword>
<dbReference type="Gene3D" id="1.10.630.10">
    <property type="entry name" value="Cytochrome P450"/>
    <property type="match status" value="1"/>
</dbReference>
<proteinExistence type="inferred from homology"/>
<comment type="caution">
    <text evidence="9">The sequence shown here is derived from an EMBL/GenBank/DDBJ whole genome shotgun (WGS) entry which is preliminary data.</text>
</comment>
<comment type="cofactor">
    <cofactor evidence="1">
        <name>heme</name>
        <dbReference type="ChEBI" id="CHEBI:30413"/>
    </cofactor>
</comment>
<dbReference type="GO" id="GO:0016705">
    <property type="term" value="F:oxidoreductase activity, acting on paired donors, with incorporation or reduction of molecular oxygen"/>
    <property type="evidence" value="ECO:0007669"/>
    <property type="project" value="InterPro"/>
</dbReference>
<reference evidence="9 10" key="1">
    <citation type="journal article" date="2014" name="Am. J. Bot.">
        <title>Genome assembly and annotation for red clover (Trifolium pratense; Fabaceae).</title>
        <authorList>
            <person name="Istvanek J."/>
            <person name="Jaros M."/>
            <person name="Krenek A."/>
            <person name="Repkova J."/>
        </authorList>
    </citation>
    <scope>NUCLEOTIDE SEQUENCE [LARGE SCALE GENOMIC DNA]</scope>
    <source>
        <strain evidence="10">cv. Tatra</strain>
        <tissue evidence="9">Young leaves</tissue>
    </source>
</reference>